<organism evidence="4">
    <name type="scientific">Blastobotrys adeninivorans</name>
    <name type="common">Yeast</name>
    <name type="synonym">Arxula adeninivorans</name>
    <dbReference type="NCBI Taxonomy" id="409370"/>
    <lineage>
        <taxon>Eukaryota</taxon>
        <taxon>Fungi</taxon>
        <taxon>Dikarya</taxon>
        <taxon>Ascomycota</taxon>
        <taxon>Saccharomycotina</taxon>
        <taxon>Dipodascomycetes</taxon>
        <taxon>Dipodascales</taxon>
        <taxon>Trichomonascaceae</taxon>
        <taxon>Blastobotrys</taxon>
    </lineage>
</organism>
<reference evidence="4" key="2">
    <citation type="submission" date="2014-06" db="EMBL/GenBank/DDBJ databases">
        <title>The complete genome of Blastobotrys (Arxula) adeninivorans LS3 - a yeast of biotechnological interest.</title>
        <authorList>
            <person name="Kunze G."/>
            <person name="Gaillardin C."/>
            <person name="Czernicka M."/>
            <person name="Durrens P."/>
            <person name="Martin T."/>
            <person name="Boer E."/>
            <person name="Gabaldon T."/>
            <person name="Cruz J."/>
            <person name="Talla E."/>
            <person name="Marck C."/>
            <person name="Goffeau A."/>
            <person name="Barbe V."/>
            <person name="Baret P."/>
            <person name="Baronian K."/>
            <person name="Beier S."/>
            <person name="Bleykasten C."/>
            <person name="Bode R."/>
            <person name="Casaregola S."/>
            <person name="Despons L."/>
            <person name="Fairhead C."/>
            <person name="Giersberg M."/>
            <person name="Gierski P."/>
            <person name="Hahnel U."/>
            <person name="Hartmann A."/>
            <person name="Jankowska D."/>
            <person name="Jubin C."/>
            <person name="Jung P."/>
            <person name="Lafontaine I."/>
            <person name="Leh-Louis V."/>
            <person name="Lemaire M."/>
            <person name="Marcet-Houben M."/>
            <person name="Mascher M."/>
            <person name="Morel G."/>
            <person name="Richard G.-F."/>
            <person name="Riechen J."/>
            <person name="Sacerdot C."/>
            <person name="Sarkar A."/>
            <person name="Savel G."/>
            <person name="Schacherer J."/>
            <person name="Sherman D."/>
            <person name="Straub M.-L."/>
            <person name="Stein N."/>
            <person name="Thierry A."/>
            <person name="Trautwein-Schult A."/>
            <person name="Westhof E."/>
            <person name="Worch S."/>
            <person name="Dujon B."/>
            <person name="Souciet J.-L."/>
            <person name="Wincker P."/>
            <person name="Scholz U."/>
            <person name="Neuveglise N."/>
        </authorList>
    </citation>
    <scope>NUCLEOTIDE SEQUENCE</scope>
    <source>
        <strain evidence="4">LS3</strain>
    </source>
</reference>
<proteinExistence type="inferred from homology"/>
<protein>
    <recommendedName>
        <fullName evidence="1">Protein phosphatase</fullName>
        <ecNumber evidence="1">3.1.3.16</ecNumber>
    </recommendedName>
</protein>
<dbReference type="SUPFAM" id="SSF81606">
    <property type="entry name" value="PP2C-like"/>
    <property type="match status" value="1"/>
</dbReference>
<evidence type="ECO:0000256" key="2">
    <source>
        <dbReference type="SAM" id="MobiDB-lite"/>
    </source>
</evidence>
<dbReference type="PANTHER" id="PTHR12320">
    <property type="entry name" value="PROTEIN PHOSPHATASE 2C"/>
    <property type="match status" value="1"/>
</dbReference>
<dbReference type="EC" id="3.1.3.16" evidence="1"/>
<feature type="domain" description="PPM-type phosphatase" evidence="3">
    <location>
        <begin position="143"/>
        <end position="412"/>
    </location>
</feature>
<keyword evidence="1" id="KW-0464">Manganese</keyword>
<feature type="compositionally biased region" description="Low complexity" evidence="2">
    <location>
        <begin position="45"/>
        <end position="75"/>
    </location>
</feature>
<dbReference type="PhylomeDB" id="A0A060TDL0"/>
<sequence length="422" mass="46024">MQTDSKMISRRGFTRFHQTLSSVKRTFRTTAITDRASKNSQIKITSTTSSSSTDSSTTTTATNSGPTSTLSSSNSIDPIANIQLTTDEPINDSTHSGDRLSFQMAEAYLPKMQDNAISLPEEARKRVSRDVNSKLTDRPDSGQDSFFHVQIDKGTKRGSIALGVADGVGGWATVGVDPSEYSHTLCELMVERFLEQRDLPHNEPLVQPLKLIDHAYEKIKKEDLVQAGSCTACVGVASPLSGILQVANLGDSGYAIFRQGRVYRLSTPLTHRFNTPYQLAAIPNWIKFENVRRLDDKPSDAIISTHTLQHGDVVVFSTDGLTDNLFAHEILNIVNDTMIKTSSWVTGDDGEIKPGKTMSGSADLAFALVKNAALRSVDLDRTTPFAVELRREIGITATGGKPDDITVVCLLVQDAQSEQDDS</sequence>
<comment type="cofactor">
    <cofactor evidence="1">
        <name>Mn(2+)</name>
        <dbReference type="ChEBI" id="CHEBI:29035"/>
    </cofactor>
</comment>
<dbReference type="PANTHER" id="PTHR12320:SF1">
    <property type="entry name" value="PROTEIN PHOSPHATASE PTC7 HOMOLOG"/>
    <property type="match status" value="1"/>
</dbReference>
<keyword evidence="1" id="KW-0460">Magnesium</keyword>
<evidence type="ECO:0000256" key="1">
    <source>
        <dbReference type="RuleBase" id="RU366020"/>
    </source>
</evidence>
<dbReference type="InterPro" id="IPR036457">
    <property type="entry name" value="PPM-type-like_dom_sf"/>
</dbReference>
<reference evidence="4" key="1">
    <citation type="submission" date="2014-02" db="EMBL/GenBank/DDBJ databases">
        <authorList>
            <person name="Genoscope - CEA"/>
        </authorList>
    </citation>
    <scope>NUCLEOTIDE SEQUENCE</scope>
    <source>
        <strain evidence="4">LS3</strain>
    </source>
</reference>
<comment type="cofactor">
    <cofactor evidence="1">
        <name>Mg(2+)</name>
        <dbReference type="ChEBI" id="CHEBI:18420"/>
    </cofactor>
</comment>
<dbReference type="InterPro" id="IPR039123">
    <property type="entry name" value="PPTC7"/>
</dbReference>
<dbReference type="SMART" id="SM00331">
    <property type="entry name" value="PP2C_SIG"/>
    <property type="match status" value="1"/>
</dbReference>
<dbReference type="SMART" id="SM00332">
    <property type="entry name" value="PP2Cc"/>
    <property type="match status" value="1"/>
</dbReference>
<dbReference type="Gene3D" id="3.60.40.10">
    <property type="entry name" value="PPM-type phosphatase domain"/>
    <property type="match status" value="1"/>
</dbReference>
<comment type="catalytic activity">
    <reaction evidence="1">
        <text>O-phospho-L-seryl-[protein] + H2O = L-seryl-[protein] + phosphate</text>
        <dbReference type="Rhea" id="RHEA:20629"/>
        <dbReference type="Rhea" id="RHEA-COMP:9863"/>
        <dbReference type="Rhea" id="RHEA-COMP:11604"/>
        <dbReference type="ChEBI" id="CHEBI:15377"/>
        <dbReference type="ChEBI" id="CHEBI:29999"/>
        <dbReference type="ChEBI" id="CHEBI:43474"/>
        <dbReference type="ChEBI" id="CHEBI:83421"/>
        <dbReference type="EC" id="3.1.3.16"/>
    </reaction>
</comment>
<gene>
    <name evidence="4" type="ORF">GNLVRS02_ARAD1D48554g</name>
</gene>
<comment type="similarity">
    <text evidence="1">Belongs to the PP2C family.</text>
</comment>
<keyword evidence="1" id="KW-0479">Metal-binding</keyword>
<dbReference type="InterPro" id="IPR001932">
    <property type="entry name" value="PPM-type_phosphatase-like_dom"/>
</dbReference>
<accession>A0A060TDL0</accession>
<dbReference type="GO" id="GO:0046872">
    <property type="term" value="F:metal ion binding"/>
    <property type="evidence" value="ECO:0007669"/>
    <property type="project" value="UniProtKB-UniRule"/>
</dbReference>
<dbReference type="Pfam" id="PF13672">
    <property type="entry name" value="PP2C_2"/>
    <property type="match status" value="1"/>
</dbReference>
<comment type="catalytic activity">
    <reaction evidence="1">
        <text>O-phospho-L-threonyl-[protein] + H2O = L-threonyl-[protein] + phosphate</text>
        <dbReference type="Rhea" id="RHEA:47004"/>
        <dbReference type="Rhea" id="RHEA-COMP:11060"/>
        <dbReference type="Rhea" id="RHEA-COMP:11605"/>
        <dbReference type="ChEBI" id="CHEBI:15377"/>
        <dbReference type="ChEBI" id="CHEBI:30013"/>
        <dbReference type="ChEBI" id="CHEBI:43474"/>
        <dbReference type="ChEBI" id="CHEBI:61977"/>
        <dbReference type="EC" id="3.1.3.16"/>
    </reaction>
</comment>
<dbReference type="GO" id="GO:0004722">
    <property type="term" value="F:protein serine/threonine phosphatase activity"/>
    <property type="evidence" value="ECO:0007669"/>
    <property type="project" value="UniProtKB-EC"/>
</dbReference>
<evidence type="ECO:0000259" key="3">
    <source>
        <dbReference type="PROSITE" id="PS51746"/>
    </source>
</evidence>
<keyword evidence="1" id="KW-0904">Protein phosphatase</keyword>
<dbReference type="EMBL" id="HG937694">
    <property type="protein sequence ID" value="CDP39048.1"/>
    <property type="molecule type" value="Genomic_DNA"/>
</dbReference>
<feature type="region of interest" description="Disordered" evidence="2">
    <location>
        <begin position="40"/>
        <end position="76"/>
    </location>
</feature>
<dbReference type="AlphaFoldDB" id="A0A060TDL0"/>
<name>A0A060TDL0_BLAAD</name>
<keyword evidence="1" id="KW-0378">Hydrolase</keyword>
<dbReference type="PROSITE" id="PS51746">
    <property type="entry name" value="PPM_2"/>
    <property type="match status" value="1"/>
</dbReference>
<evidence type="ECO:0000313" key="4">
    <source>
        <dbReference type="EMBL" id="CDP39048.1"/>
    </source>
</evidence>